<keyword evidence="8" id="KW-1185">Reference proteome</keyword>
<dbReference type="Pfam" id="PF14226">
    <property type="entry name" value="DIOX_N"/>
    <property type="match status" value="1"/>
</dbReference>
<protein>
    <recommendedName>
        <fullName evidence="6">Fe2OG dioxygenase domain-containing protein</fullName>
    </recommendedName>
</protein>
<accession>A0ABP0XQW4</accession>
<reference evidence="7 8" key="1">
    <citation type="submission" date="2024-03" db="EMBL/GenBank/DDBJ databases">
        <authorList>
            <person name="Gkanogiannis A."/>
            <person name="Becerra Lopez-Lavalle L."/>
        </authorList>
    </citation>
    <scope>NUCLEOTIDE SEQUENCE [LARGE SCALE GENOMIC DNA]</scope>
</reference>
<dbReference type="Gene3D" id="2.60.120.330">
    <property type="entry name" value="B-lactam Antibiotic, Isopenicillin N Synthase, Chain"/>
    <property type="match status" value="1"/>
</dbReference>
<gene>
    <name evidence="7" type="ORF">CITCOLO1_LOCUS1527</name>
</gene>
<proteinExistence type="inferred from homology"/>
<evidence type="ECO:0000259" key="6">
    <source>
        <dbReference type="PROSITE" id="PS51471"/>
    </source>
</evidence>
<dbReference type="InterPro" id="IPR026992">
    <property type="entry name" value="DIOX_N"/>
</dbReference>
<dbReference type="EMBL" id="OZ021735">
    <property type="protein sequence ID" value="CAK9309925.1"/>
    <property type="molecule type" value="Genomic_DNA"/>
</dbReference>
<organism evidence="7 8">
    <name type="scientific">Citrullus colocynthis</name>
    <name type="common">colocynth</name>
    <dbReference type="NCBI Taxonomy" id="252529"/>
    <lineage>
        <taxon>Eukaryota</taxon>
        <taxon>Viridiplantae</taxon>
        <taxon>Streptophyta</taxon>
        <taxon>Embryophyta</taxon>
        <taxon>Tracheophyta</taxon>
        <taxon>Spermatophyta</taxon>
        <taxon>Magnoliopsida</taxon>
        <taxon>eudicotyledons</taxon>
        <taxon>Gunneridae</taxon>
        <taxon>Pentapetalae</taxon>
        <taxon>rosids</taxon>
        <taxon>fabids</taxon>
        <taxon>Cucurbitales</taxon>
        <taxon>Cucurbitaceae</taxon>
        <taxon>Benincaseae</taxon>
        <taxon>Citrullus</taxon>
    </lineage>
</organism>
<dbReference type="Proteomes" id="UP001642487">
    <property type="component" value="Chromosome 1"/>
</dbReference>
<evidence type="ECO:0000313" key="7">
    <source>
        <dbReference type="EMBL" id="CAK9309925.1"/>
    </source>
</evidence>
<keyword evidence="5" id="KW-0560">Oxidoreductase</keyword>
<feature type="domain" description="Fe2OG dioxygenase" evidence="6">
    <location>
        <begin position="186"/>
        <end position="285"/>
    </location>
</feature>
<evidence type="ECO:0000256" key="4">
    <source>
        <dbReference type="ARBA" id="ARBA00023004"/>
    </source>
</evidence>
<dbReference type="SUPFAM" id="SSF51197">
    <property type="entry name" value="Clavaminate synthase-like"/>
    <property type="match status" value="1"/>
</dbReference>
<keyword evidence="3" id="KW-0847">Vitamin C</keyword>
<evidence type="ECO:0000256" key="5">
    <source>
        <dbReference type="RuleBase" id="RU003682"/>
    </source>
</evidence>
<comment type="similarity">
    <text evidence="1 5">Belongs to the iron/ascorbate-dependent oxidoreductase family.</text>
</comment>
<keyword evidence="2 5" id="KW-0479">Metal-binding</keyword>
<evidence type="ECO:0000256" key="2">
    <source>
        <dbReference type="ARBA" id="ARBA00022723"/>
    </source>
</evidence>
<keyword evidence="4 5" id="KW-0408">Iron</keyword>
<evidence type="ECO:0000256" key="3">
    <source>
        <dbReference type="ARBA" id="ARBA00022896"/>
    </source>
</evidence>
<name>A0ABP0XQW4_9ROSI</name>
<dbReference type="InterPro" id="IPR027443">
    <property type="entry name" value="IPNS-like_sf"/>
</dbReference>
<dbReference type="InterPro" id="IPR044861">
    <property type="entry name" value="IPNS-like_FE2OG_OXY"/>
</dbReference>
<dbReference type="InterPro" id="IPR005123">
    <property type="entry name" value="Oxoglu/Fe-dep_dioxygenase_dom"/>
</dbReference>
<dbReference type="PROSITE" id="PS51471">
    <property type="entry name" value="FE2OG_OXY"/>
    <property type="match status" value="1"/>
</dbReference>
<dbReference type="PANTHER" id="PTHR47991">
    <property type="entry name" value="OXOGLUTARATE/IRON-DEPENDENT DIOXYGENASE"/>
    <property type="match status" value="1"/>
</dbReference>
<dbReference type="InterPro" id="IPR050295">
    <property type="entry name" value="Plant_2OG-oxidoreductases"/>
</dbReference>
<dbReference type="Pfam" id="PF03171">
    <property type="entry name" value="2OG-FeII_Oxy"/>
    <property type="match status" value="1"/>
</dbReference>
<sequence>MAQMKFVSNWEGVESVPESYVCPQETRPGVSMKKTIPVIDFATDDRALLFKKILDVTGEFGFFQVINHGISKRLVEEMMRMLKEFHGMSPEDKLRECSEDPNKSCTVYSSSENYANEQIHRWKDTLKLICHPNLDKNVQFWPENPPNFRNVVKAYCVMIRKLALEILEVLSEGLGLGKGYFEGEMSENPVLLVHHYPPCPNPSLTMGLTQHADPTLITILFQDVNGLQFFKDGQWIDIDPVDDALLINFGYIFEMISNGKMKAMEHRVVTNATTSRQSLVYLVYPGNDVTVEPAKCLIDEANPPHYHSVKFKDFNNKFTSASGDRETMMKYISFNKP</sequence>
<evidence type="ECO:0000313" key="8">
    <source>
        <dbReference type="Proteomes" id="UP001642487"/>
    </source>
</evidence>
<evidence type="ECO:0000256" key="1">
    <source>
        <dbReference type="ARBA" id="ARBA00008056"/>
    </source>
</evidence>